<dbReference type="SUPFAM" id="SSF51306">
    <property type="entry name" value="LexA/Signal peptidase"/>
    <property type="match status" value="1"/>
</dbReference>
<protein>
    <submittedName>
        <fullName evidence="3">S26 family signal peptidase</fullName>
    </submittedName>
</protein>
<dbReference type="GO" id="GO:0006465">
    <property type="term" value="P:signal peptide processing"/>
    <property type="evidence" value="ECO:0007669"/>
    <property type="project" value="InterPro"/>
</dbReference>
<dbReference type="GO" id="GO:0004252">
    <property type="term" value="F:serine-type endopeptidase activity"/>
    <property type="evidence" value="ECO:0007669"/>
    <property type="project" value="InterPro"/>
</dbReference>
<dbReference type="EMBL" id="JAQIPB010000004">
    <property type="protein sequence ID" value="MDA7417105.1"/>
    <property type="molecule type" value="Genomic_DNA"/>
</dbReference>
<dbReference type="InterPro" id="IPR036286">
    <property type="entry name" value="LexA/Signal_pep-like_sf"/>
</dbReference>
<feature type="signal peptide" evidence="1">
    <location>
        <begin position="1"/>
        <end position="27"/>
    </location>
</feature>
<proteinExistence type="predicted"/>
<feature type="chain" id="PRO_5041998736" evidence="1">
    <location>
        <begin position="28"/>
        <end position="178"/>
    </location>
</feature>
<keyword evidence="4" id="KW-1185">Reference proteome</keyword>
<dbReference type="AlphaFoldDB" id="A0AAE3N6Y7"/>
<feature type="domain" description="Peptidase S26" evidence="2">
    <location>
        <begin position="7"/>
        <end position="173"/>
    </location>
</feature>
<dbReference type="RefSeq" id="WP_271428351.1">
    <property type="nucleotide sequence ID" value="NZ_JAQIPB010000004.1"/>
</dbReference>
<evidence type="ECO:0000313" key="4">
    <source>
        <dbReference type="Proteomes" id="UP001212602"/>
    </source>
</evidence>
<gene>
    <name evidence="3" type="ORF">PGB34_12095</name>
</gene>
<organism evidence="3 4">
    <name type="scientific">Xenophilus arseniciresistens</name>
    <dbReference type="NCBI Taxonomy" id="1283306"/>
    <lineage>
        <taxon>Bacteria</taxon>
        <taxon>Pseudomonadati</taxon>
        <taxon>Pseudomonadota</taxon>
        <taxon>Betaproteobacteria</taxon>
        <taxon>Burkholderiales</taxon>
        <taxon>Comamonadaceae</taxon>
        <taxon>Xenophilus</taxon>
    </lineage>
</organism>
<dbReference type="Gene3D" id="2.10.109.10">
    <property type="entry name" value="Umud Fragment, subunit A"/>
    <property type="match status" value="1"/>
</dbReference>
<dbReference type="InterPro" id="IPR019533">
    <property type="entry name" value="Peptidase_S26"/>
</dbReference>
<accession>A0AAE3N6Y7</accession>
<dbReference type="Proteomes" id="UP001212602">
    <property type="component" value="Unassembled WGS sequence"/>
</dbReference>
<reference evidence="3" key="1">
    <citation type="submission" date="2023-01" db="EMBL/GenBank/DDBJ databases">
        <title>Xenophilus mangrovi sp. nov., isolated from soil of Mangrove nature reserve.</title>
        <authorList>
            <person name="Xu S."/>
            <person name="Liu Z."/>
            <person name="Xu Y."/>
        </authorList>
    </citation>
    <scope>NUCLEOTIDE SEQUENCE</scope>
    <source>
        <strain evidence="3">YW8</strain>
    </source>
</reference>
<keyword evidence="1" id="KW-0732">Signal</keyword>
<evidence type="ECO:0000256" key="1">
    <source>
        <dbReference type="SAM" id="SignalP"/>
    </source>
</evidence>
<dbReference type="Pfam" id="PF10502">
    <property type="entry name" value="Peptidase_S26"/>
    <property type="match status" value="1"/>
</dbReference>
<name>A0AAE3N6Y7_9BURK</name>
<comment type="caution">
    <text evidence="3">The sequence shown here is derived from an EMBL/GenBank/DDBJ whole genome shotgun (WGS) entry which is preliminary data.</text>
</comment>
<evidence type="ECO:0000313" key="3">
    <source>
        <dbReference type="EMBL" id="MDA7417105.1"/>
    </source>
</evidence>
<sequence length="178" mass="19100">MNRLAHRILLALVATLGLAALAGPALHAPAVRWAYNPSDSVPRGWYRIDPQPASTDALHVGDIVLARLPAGAAALAAQRGYLPERVPLLKRIGAIAPQRVCLAQRTVYVDDVPVALAREADGLGRGLPVWSHCRALRTGELFLLSATNPASFDSRYFGPIDAAAVLGRAQPMWTWSAR</sequence>
<evidence type="ECO:0000259" key="2">
    <source>
        <dbReference type="Pfam" id="PF10502"/>
    </source>
</evidence>